<feature type="domain" description="Fibronectin type-III" evidence="8">
    <location>
        <begin position="1388"/>
        <end position="1477"/>
    </location>
</feature>
<keyword evidence="3" id="KW-0677">Repeat</keyword>
<dbReference type="SUPFAM" id="SSF49899">
    <property type="entry name" value="Concanavalin A-like lectins/glucanases"/>
    <property type="match status" value="1"/>
</dbReference>
<feature type="domain" description="Fibronectin type-III" evidence="8">
    <location>
        <begin position="999"/>
        <end position="1087"/>
    </location>
</feature>
<dbReference type="SMART" id="SM00327">
    <property type="entry name" value="VWA"/>
    <property type="match status" value="4"/>
</dbReference>
<dbReference type="GO" id="GO:0005581">
    <property type="term" value="C:collagen trimer"/>
    <property type="evidence" value="ECO:0007669"/>
    <property type="project" value="UniProtKB-KW"/>
</dbReference>
<feature type="compositionally biased region" description="Low complexity" evidence="5">
    <location>
        <begin position="3920"/>
        <end position="3941"/>
    </location>
</feature>
<evidence type="ECO:0000313" key="9">
    <source>
        <dbReference type="Proteomes" id="UP001652741"/>
    </source>
</evidence>
<protein>
    <submittedName>
        <fullName evidence="10">LOW QUALITY PROTEIN: collagen alpha-1(XII) chain</fullName>
    </submittedName>
</protein>
<dbReference type="PROSITE" id="PS50234">
    <property type="entry name" value="VWFA"/>
    <property type="match status" value="4"/>
</dbReference>
<dbReference type="Gene3D" id="3.40.50.410">
    <property type="entry name" value="von Willebrand factor, type A domain"/>
    <property type="match status" value="4"/>
</dbReference>
<feature type="compositionally biased region" description="Low complexity" evidence="5">
    <location>
        <begin position="3880"/>
        <end position="3893"/>
    </location>
</feature>
<name>A0A1S3S7Q4_SALSA</name>
<feature type="region of interest" description="Disordered" evidence="5">
    <location>
        <begin position="3843"/>
        <end position="3975"/>
    </location>
</feature>
<feature type="domain" description="Fibronectin type-III" evidence="8">
    <location>
        <begin position="632"/>
        <end position="723"/>
    </location>
</feature>
<gene>
    <name evidence="10" type="primary">LOC106607687</name>
</gene>
<feature type="domain" description="VWFA" evidence="7">
    <location>
        <begin position="139"/>
        <end position="310"/>
    </location>
</feature>
<dbReference type="InterPro" id="IPR008160">
    <property type="entry name" value="Collagen"/>
</dbReference>
<feature type="domain" description="Fibronectin type-III" evidence="8">
    <location>
        <begin position="3116"/>
        <end position="3206"/>
    </location>
</feature>
<dbReference type="InterPro" id="IPR036116">
    <property type="entry name" value="FN3_sf"/>
</dbReference>
<feature type="domain" description="Fibronectin type-III" evidence="8">
    <location>
        <begin position="2934"/>
        <end position="3024"/>
    </location>
</feature>
<feature type="domain" description="VWFA" evidence="7">
    <location>
        <begin position="3234"/>
        <end position="3411"/>
    </location>
</feature>
<feature type="region of interest" description="Disordered" evidence="5">
    <location>
        <begin position="1075"/>
        <end position="1100"/>
    </location>
</feature>
<feature type="domain" description="Fibronectin type-III" evidence="8">
    <location>
        <begin position="2393"/>
        <end position="2481"/>
    </location>
</feature>
<dbReference type="Gene3D" id="2.60.120.200">
    <property type="match status" value="1"/>
</dbReference>
<dbReference type="GO" id="GO:0007155">
    <property type="term" value="P:cell adhesion"/>
    <property type="evidence" value="ECO:0007669"/>
    <property type="project" value="UniProtKB-KW"/>
</dbReference>
<reference evidence="10" key="1">
    <citation type="submission" date="2025-08" db="UniProtKB">
        <authorList>
            <consortium name="RefSeq"/>
        </authorList>
    </citation>
    <scope>IDENTIFICATION</scope>
</reference>
<keyword evidence="2 6" id="KW-0732">Signal</keyword>
<feature type="domain" description="Fibronectin type-III" evidence="8">
    <location>
        <begin position="2032"/>
        <end position="2122"/>
    </location>
</feature>
<evidence type="ECO:0000313" key="10">
    <source>
        <dbReference type="RefSeq" id="XP_014060370.2"/>
    </source>
</evidence>
<evidence type="ECO:0000256" key="2">
    <source>
        <dbReference type="ARBA" id="ARBA00022729"/>
    </source>
</evidence>
<dbReference type="Pfam" id="PF01391">
    <property type="entry name" value="Collagen"/>
    <property type="match status" value="3"/>
</dbReference>
<feature type="domain" description="Fibronectin type-III" evidence="8">
    <location>
        <begin position="2753"/>
        <end position="2842"/>
    </location>
</feature>
<feature type="domain" description="Fibronectin type-III" evidence="8">
    <location>
        <begin position="1089"/>
        <end position="1179"/>
    </location>
</feature>
<feature type="chain" id="PRO_5045310401" evidence="6">
    <location>
        <begin position="23"/>
        <end position="3975"/>
    </location>
</feature>
<feature type="domain" description="Fibronectin type-III" evidence="8">
    <location>
        <begin position="2123"/>
        <end position="2210"/>
    </location>
</feature>
<feature type="domain" description="VWFA" evidence="7">
    <location>
        <begin position="1200"/>
        <end position="1372"/>
    </location>
</feature>
<feature type="compositionally biased region" description="Low complexity" evidence="5">
    <location>
        <begin position="3698"/>
        <end position="3717"/>
    </location>
</feature>
<feature type="domain" description="Fibronectin type-III" evidence="8">
    <location>
        <begin position="334"/>
        <end position="423"/>
    </location>
</feature>
<feature type="domain" description="Fibronectin type-III" evidence="8">
    <location>
        <begin position="908"/>
        <end position="998"/>
    </location>
</feature>
<proteinExistence type="predicted"/>
<feature type="domain" description="Fibronectin type-III" evidence="8">
    <location>
        <begin position="1941"/>
        <end position="2031"/>
    </location>
</feature>
<dbReference type="RefSeq" id="XP_014060370.2">
    <property type="nucleotide sequence ID" value="XM_014204895.2"/>
</dbReference>
<dbReference type="PANTHER" id="PTHR46708:SF2">
    <property type="entry name" value="FIBRONECTIN TYPE-III DOMAIN-CONTAINING PROTEIN"/>
    <property type="match status" value="1"/>
</dbReference>
<dbReference type="SUPFAM" id="SSF53300">
    <property type="entry name" value="vWA-like"/>
    <property type="match status" value="4"/>
</dbReference>
<feature type="domain" description="Fibronectin type-III" evidence="8">
    <location>
        <begin position="2573"/>
        <end position="2662"/>
    </location>
</feature>
<dbReference type="Pfam" id="PF00041">
    <property type="entry name" value="fn3"/>
    <property type="match status" value="26"/>
</dbReference>
<dbReference type="Proteomes" id="UP001652741">
    <property type="component" value="Chromosome ssa06"/>
</dbReference>
<dbReference type="InterPro" id="IPR013783">
    <property type="entry name" value="Ig-like_fold"/>
</dbReference>
<feature type="signal peptide" evidence="6">
    <location>
        <begin position="1"/>
        <end position="22"/>
    </location>
</feature>
<sequence length="3975" mass="428550">MKIRLSLAAAAFLAVLLSSVEAQVEPPSDLRFKILNENTVQMTWNVPLTRIEGFKIQVASDTDEPTKHVSLPATATETSITDLTPDMDYVVTIIAYSGSEESLPISGQLTIQSSGTAQGGPRKPQVTASVKCSFSAVTDLVFLVDGSWSAGRDFKYIRNFISAMAGAFEIGEDKTRVGVVQYSTDTKTEFNLNQHVKGAELLRAINTLPYKGGNTMTGEAMDYLLKNTFTEANGARKGFPKVAMIITDGKSQDPVENIAKKLKNMGVEIFTLGIKGADEDELKQMASTPYRTHVYNVLNFDLIKNVQKELITHVCSGVDDQLNSLVSGEEVIEPASNLRVMEMASKSMRLTWDSSFGDVSGYKLQLIPMMAGSKRQELYVGASQTSVMVTGLSPDTEYQISLFALKGLTPSEPIMTMEKTEPVKVSVECSLGVDVQADVVILVDGSYSIGLSNFAKVRAFLEVLVNSFDIGPDKVQISLVQYSRDAHTEFYLNTHHDMSAVVNAVRTFPYRGGSTNTGRAMTYVREKIFLTNRGSRPNVPRVTILITDGKSSDSFKDPATKLKKADVEIFAVGVKDAVRSELEAIATEPVETHVYTVEDFDAFQRISKELTQSICLRIEQELLNIKKKSLLPPRSLTFSEVAVRSFRATWETDALNVLSYLIQFRPAADVNGDFVSISLPGDTLTTLLPHLTPLTHYEVNVFAQYTEGDSFPLNGFETTLDEQGPVRNLRVSEETTDSFRVSWAAAPGAVVRYRLTYVPVRGDSTRLETATVGDETTIVLPELFPLTTYRVMVAAEYQSGTGAEMKIDGTTKEELGSPRDLQVFDKTVSTMKLSWAAAPGRVLQYRINFRPSAGGEKKEVSVKGGNTNTLLKNLQPGTEYDLEVSARYSSGLGDPLEGKGATLEELGSPKDLVTSDVTDTSFAASWTAAPGNVKMYRIRWKSLYSDESGEKTVPGDVTNTVLDGLTPETLYQVSVAAFYGRGDGDPLTGQETTDVSAAAKALTVSDETERSMKLTWMAAPGKVINYRVTYVPTDGGKEMFAKVPGTSTSTVLKRLTPMTTYDITVHPIYKRGEGKARQGVGTTLSPYKAPRNLKTSDPGKTSFRVTWDAAPGDVRGYKVTFHPSGNDIDLGELLVGPYDNTVVLEELRAGTKYSVAVFGMFDGGHSAALAGEEKTTLSDAPDVPLEPWNEAKCKSQAKADIILLVDGSWSIGRLNFKTIRAFIARIVGVFDIGPDRVMIGMVQYSGDPKTEWHLNAHPTRDGLLKAVADLPYKGGNTMTGMALNYILTNNFKTNVGLRKDSRKIGVLITDGKSQDEIITNSQVLRDENIELYAIGVKNADENELRSIASDPDEIHMYNVNDFSFLLDIVDELTINLCNSVKGPGGLDPPTNLVTSEVTHHSFRATWTGPEGPVEQFRIDYMPVVGGITEQMIVDGAVTTVVLTKLTPLTEYGINVFSVTGGETSEEPLKGIETTLPLPGVIKLTVYDETMTTFKVKWEKAEGATGYMLLYRAINATVPTVEKEVRVGADVNDVQLKELITDTAYTLTLFALHGVAASSPLIDQGVTLPLPPSGNLKITGVTHSAMKLRWDASPGNVLKYIITYKPEEGELKEVEVNGDVTSLPLTNLISQSEYDVAVTPVYAEGVGNSMLGQAVTDVVPAPQNLKLSEVTQTSFRATWEHGAPDVALYRIGWTKKGENNFQYSILNSDETSHDLENLDPDTLYDVTVTAIYPDESESEDLIGSQRTLLKMTTPAPTGPPQNLQVFNATTVTLTVKWDHAPGPVQNYKISFQPVAGGKALSTQVGGKKNSVILQKLTPDTPYSVTVAAIYLSGEAKDISGRGKTKPLGGVKNLQVINPTMTTLNVKWEAADGKVKEYKVVYVPAAGGDESMVGMETVAATSTTTILKGLLPDTLYTVSLVPVYEVGDGQKQSENGKTRPLGGVKNLQVTNPTMTTLNVKWEPADGKVKEYKVLYVPAAGGAAEAMETVAATSTTTILKGLLPDTLYTVSLVPVYEVGDGQKQSENEKTRPLGGVRNLQVTNPTMTTLNVKWEPADGKVKEYKVLYVPAAGGGAEAMETVAATSTTTILKGLLPDTLYTVSLVPVYEVGDGQKQSENEKTKPLGGVKNLQVTNPTMVTLSVKWDAAEGKVKEYKVIYAPAAGGAESMETVAGTNTVLKGLTPDTIYTVSVVPVYEVGDGKKMSENGKTRPLGGVKNLQVINPTMTTLNVRWDPADGKVKEYKVFYVPATGGAAEAMETVAATATSTVLRGLQPDTLYTVSLVPVFTETEGRRQSENGKTRPLGGVKNLKVTEPTMTSLKVDWDPADGAVRQYKIFFVPLAGGTPEEMEQVPGSTTAIVLRNLKPDTPYTISVLPIYPAREGKRQSENGKTLPLGGVTNLQITNPTHTTLTTSWEAADGNVQGYKIIYTPVAGGLEIIEEVSESTTTTVLKSLSPNTQYRVTVLPVYPEGDGQTQTKDGRTKPLGFVKNLQVTEPTTSTLNVRWDAAEGNVREYIVIYIPTAGGEQEVDQVSGTTTTTVLKELTPDTEYTVTVVPVYHEMEGLSRSQNGKTNPLGGVKNMKVIDPTINSLSVRWDPAVGHVRNYKVFYIAQPDGKEQMEQVSGGTTNLILRNLESDTQYNVSVVPVYPDVDGIMQSEMGKTKPLGGVKNLQVTDPTTNSLRVRWEPAEGDVRQYTVIYAPLAGGPELTTTVSGMSTNTVLRNLVPDTEYKVTLVPMYGDIEGKRNSENGKTKALGGVKNLQVTDPTTSSLKVRWEPAEGNVRQYRLFYVPASGGAEDMEQVSGGTTSTVLRNLLSDTPYTITVVPVYPEGEGLRQSETGKTLPRTPPKNVQVYNPTTNSLNVRWEPASGQVQQYRVIYTPLSGERPAETVLVPGNINNAFLDSLIPDTPYSVSVLALYADGEGPPVKGDGKTLPRAGPRNLRVFDATTNTLTIGWDHAEGPVQQYKIAYAPTTGDPITEFTVVPGNRNNAILQNLLPDTPYNITVEAIYADGAGGSLNGPGRTVGMLEPRNLRVSDEWYTRFRVAWDPSPSPVLGYKLVYTPAEEDQSKSLDVFVGDVTSYTLQNLLPGTTYDVKVFAQYDAGMSGALKGQGTTLYLNVTNIETYNVGFDKFCIKWSPHRAATSYRIKLNPLDPSSKGQQEITITAAQSQYCFKGLSPDALYSATVFVQTPNLEGPGVSTKERTLVKPTEAPTLPPTPPPPPTIPPAWAVCKGAKADVVFLIDGSWSIGEDSFRKVVQFVFSMIGAFDVIGSTGMQVSFVQYSDEAKTEFRLNSYSDKGNALAALQLIQYRGGNTKTGAALMHVKEKVFAPENGMRRNVPKVVVAVTDGRSQDEVKKNAATLQHAGYSVFVVGVADVDFAELQNIGSKPSDRHIFIVDDFDAFATIQDNLVTFICETATSSCPLIYLNGFTSPGFRMLEAFNLTEKTYGYIKGVSMEPGSFNSYTAYRLHKNSFLTQPTTEIHPDGLPHSYTIIMMFRLLPDTPNEAFDIWQVSTKDDKPEVGVTIDPSSQTISYYNKDTRGEIQRVTFDSDQVKRIFHGSFHKLHILVSPTKVKLNLDCQEVADKEIKEAGNTSTDGYQVLGKMSKSIGSKGESATFQLQMFDIVCTLGWTSRDRCCDLPSMREESKCPSLPNACTCTSESTGPQGTQGAVGAPGSKGPRGERGETGPAGPIGPRGDTGLPGPMGLPGPQGSSGLSIPGEAGRQGPKGEAGDSGLPGQKGPPGIAGTIGPIGPAGPRGPQGKEGQAGSRGATGPMGPPGSPGMPGASGKPGKPGDTGVSGANGMKGDRGERGDFAPQNMMRSIARQMCEQIVNEQMSRVNSMLNQIPSGYRSSNNPGPPGPPGPSGNQGPRGEPGQTGRNGFPGSSGQPGQQGERGPAGEKGDRGTAAVGQRGQRGPPGPPGEARTGPPGPAGSSGPRGPPGRQGFTGIRGQPGTPGYCDSSQCVSIPYNGQGYRGT</sequence>
<feature type="domain" description="Fibronectin type-III" evidence="8">
    <location>
        <begin position="1758"/>
        <end position="1846"/>
    </location>
</feature>
<dbReference type="Pfam" id="PF00092">
    <property type="entry name" value="VWA"/>
    <property type="match status" value="4"/>
</dbReference>
<dbReference type="InterPro" id="IPR048287">
    <property type="entry name" value="TSPN-like_N"/>
</dbReference>
<evidence type="ECO:0000256" key="5">
    <source>
        <dbReference type="SAM" id="MobiDB-lite"/>
    </source>
</evidence>
<dbReference type="PROSITE" id="PS50853">
    <property type="entry name" value="FN3"/>
    <property type="match status" value="28"/>
</dbReference>
<dbReference type="InterPro" id="IPR036465">
    <property type="entry name" value="vWFA_dom_sf"/>
</dbReference>
<evidence type="ECO:0000259" key="8">
    <source>
        <dbReference type="PROSITE" id="PS50853"/>
    </source>
</evidence>
<evidence type="ECO:0000256" key="3">
    <source>
        <dbReference type="ARBA" id="ARBA00022737"/>
    </source>
</evidence>
<dbReference type="PANTHER" id="PTHR46708">
    <property type="entry name" value="TENASCIN"/>
    <property type="match status" value="1"/>
</dbReference>
<feature type="domain" description="Fibronectin type-III" evidence="8">
    <location>
        <begin position="1848"/>
        <end position="1940"/>
    </location>
</feature>
<dbReference type="GO" id="GO:0009888">
    <property type="term" value="P:tissue development"/>
    <property type="evidence" value="ECO:0007669"/>
    <property type="project" value="UniProtKB-ARBA"/>
</dbReference>
<feature type="domain" description="Fibronectin type-III" evidence="8">
    <location>
        <begin position="2211"/>
        <end position="2300"/>
    </location>
</feature>
<dbReference type="CDD" id="cd01482">
    <property type="entry name" value="vWA_collagen_alphaI-XII-like"/>
    <property type="match status" value="3"/>
</dbReference>
<dbReference type="InterPro" id="IPR003961">
    <property type="entry name" value="FN3_dom"/>
</dbReference>
<dbReference type="InterPro" id="IPR002035">
    <property type="entry name" value="VWF_A"/>
</dbReference>
<feature type="compositionally biased region" description="Low complexity" evidence="5">
    <location>
        <begin position="3739"/>
        <end position="3749"/>
    </location>
</feature>
<feature type="region of interest" description="Disordered" evidence="5">
    <location>
        <begin position="3641"/>
        <end position="3812"/>
    </location>
</feature>
<dbReference type="GO" id="GO:0005614">
    <property type="term" value="C:interstitial matrix"/>
    <property type="evidence" value="ECO:0007669"/>
    <property type="project" value="UniProtKB-ARBA"/>
</dbReference>
<organism evidence="9 10">
    <name type="scientific">Salmo salar</name>
    <name type="common">Atlantic salmon</name>
    <dbReference type="NCBI Taxonomy" id="8030"/>
    <lineage>
        <taxon>Eukaryota</taxon>
        <taxon>Metazoa</taxon>
        <taxon>Chordata</taxon>
        <taxon>Craniata</taxon>
        <taxon>Vertebrata</taxon>
        <taxon>Euteleostomi</taxon>
        <taxon>Actinopterygii</taxon>
        <taxon>Neopterygii</taxon>
        <taxon>Teleostei</taxon>
        <taxon>Protacanthopterygii</taxon>
        <taxon>Salmoniformes</taxon>
        <taxon>Salmonidae</taxon>
        <taxon>Salmoninae</taxon>
        <taxon>Salmo</taxon>
    </lineage>
</organism>
<dbReference type="InterPro" id="IPR013320">
    <property type="entry name" value="ConA-like_dom_sf"/>
</dbReference>
<evidence type="ECO:0000256" key="6">
    <source>
        <dbReference type="SAM" id="SignalP"/>
    </source>
</evidence>
<feature type="domain" description="Fibronectin type-III" evidence="8">
    <location>
        <begin position="2663"/>
        <end position="2752"/>
    </location>
</feature>
<dbReference type="SUPFAM" id="SSF49265">
    <property type="entry name" value="Fibronectin type III"/>
    <property type="match status" value="19"/>
</dbReference>
<feature type="domain" description="Fibronectin type-III" evidence="8">
    <location>
        <begin position="3025"/>
        <end position="3115"/>
    </location>
</feature>
<evidence type="ECO:0000256" key="4">
    <source>
        <dbReference type="ARBA" id="ARBA00023119"/>
    </source>
</evidence>
<evidence type="ECO:0000256" key="1">
    <source>
        <dbReference type="ARBA" id="ARBA00004239"/>
    </source>
</evidence>
<evidence type="ECO:0000259" key="7">
    <source>
        <dbReference type="PROSITE" id="PS50234"/>
    </source>
</evidence>
<dbReference type="Gene3D" id="2.60.40.10">
    <property type="entry name" value="Immunoglobulins"/>
    <property type="match status" value="28"/>
</dbReference>
<feature type="domain" description="Fibronectin type-III" evidence="8">
    <location>
        <begin position="2483"/>
        <end position="2571"/>
    </location>
</feature>
<feature type="domain" description="VWFA" evidence="7">
    <location>
        <begin position="438"/>
        <end position="614"/>
    </location>
</feature>
<feature type="domain" description="Fibronectin type-III" evidence="8">
    <location>
        <begin position="1661"/>
        <end position="1755"/>
    </location>
</feature>
<dbReference type="SMART" id="SM00210">
    <property type="entry name" value="TSPN"/>
    <property type="match status" value="1"/>
</dbReference>
<dbReference type="InterPro" id="IPR050991">
    <property type="entry name" value="ECM_Regulatory_Proteins"/>
</dbReference>
<accession>A0A1S3S7Q4</accession>
<feature type="domain" description="Fibronectin type-III" evidence="8">
    <location>
        <begin position="1571"/>
        <end position="1660"/>
    </location>
</feature>
<feature type="domain" description="Fibronectin type-III" evidence="8">
    <location>
        <begin position="2843"/>
        <end position="2933"/>
    </location>
</feature>
<feature type="domain" description="Fibronectin type-III" evidence="8">
    <location>
        <begin position="2302"/>
        <end position="2392"/>
    </location>
</feature>
<feature type="domain" description="Fibronectin type-III" evidence="8">
    <location>
        <begin position="26"/>
        <end position="119"/>
    </location>
</feature>
<feature type="domain" description="Fibronectin type-III" evidence="8">
    <location>
        <begin position="725"/>
        <end position="815"/>
    </location>
</feature>
<feature type="domain" description="Fibronectin type-III" evidence="8">
    <location>
        <begin position="817"/>
        <end position="906"/>
    </location>
</feature>
<feature type="domain" description="Fibronectin type-III" evidence="8">
    <location>
        <begin position="1479"/>
        <end position="1570"/>
    </location>
</feature>
<keyword evidence="4 10" id="KW-0176">Collagen</keyword>
<dbReference type="PRINTS" id="PR00453">
    <property type="entry name" value="VWFADOMAIN"/>
</dbReference>
<dbReference type="GeneID" id="106607687"/>
<keyword evidence="9" id="KW-1185">Reference proteome</keyword>
<feature type="compositionally biased region" description="Polar residues" evidence="5">
    <location>
        <begin position="3651"/>
        <end position="3666"/>
    </location>
</feature>
<dbReference type="SMART" id="SM00060">
    <property type="entry name" value="FN3"/>
    <property type="match status" value="28"/>
</dbReference>
<comment type="subcellular location">
    <subcellularLocation>
        <location evidence="1">Secreted</location>
        <location evidence="1">Extracellular space</location>
    </subcellularLocation>
</comment>
<dbReference type="CDD" id="cd00063">
    <property type="entry name" value="FN3"/>
    <property type="match status" value="25"/>
</dbReference>